<dbReference type="Pfam" id="PF04324">
    <property type="entry name" value="Fer2_BFD"/>
    <property type="match status" value="1"/>
</dbReference>
<organism evidence="2 3">
    <name type="scientific">Oleomonas cavernae</name>
    <dbReference type="NCBI Taxonomy" id="2320859"/>
    <lineage>
        <taxon>Bacteria</taxon>
        <taxon>Pseudomonadati</taxon>
        <taxon>Pseudomonadota</taxon>
        <taxon>Alphaproteobacteria</taxon>
        <taxon>Acetobacterales</taxon>
        <taxon>Acetobacteraceae</taxon>
        <taxon>Oleomonas</taxon>
    </lineage>
</organism>
<dbReference type="InterPro" id="IPR041854">
    <property type="entry name" value="BFD-like_2Fe2S-bd_dom_sf"/>
</dbReference>
<dbReference type="OrthoDB" id="7428628at2"/>
<dbReference type="Proteomes" id="UP000284605">
    <property type="component" value="Unassembled WGS sequence"/>
</dbReference>
<proteinExistence type="predicted"/>
<protein>
    <submittedName>
        <fullName evidence="2">(2Fe-2S)-binding protein</fullName>
    </submittedName>
</protein>
<accession>A0A418WC27</accession>
<keyword evidence="3" id="KW-1185">Reference proteome</keyword>
<name>A0A418WC27_9PROT</name>
<reference evidence="2 3" key="1">
    <citation type="submission" date="2018-09" db="EMBL/GenBank/DDBJ databases">
        <authorList>
            <person name="Zhu H."/>
        </authorList>
    </citation>
    <scope>NUCLEOTIDE SEQUENCE [LARGE SCALE GENOMIC DNA]</scope>
    <source>
        <strain evidence="2 3">K1W22B-8</strain>
    </source>
</reference>
<dbReference type="RefSeq" id="WP_119778199.1">
    <property type="nucleotide sequence ID" value="NZ_QYUK01000011.1"/>
</dbReference>
<evidence type="ECO:0000313" key="2">
    <source>
        <dbReference type="EMBL" id="RJF87560.1"/>
    </source>
</evidence>
<evidence type="ECO:0000313" key="3">
    <source>
        <dbReference type="Proteomes" id="UP000284605"/>
    </source>
</evidence>
<gene>
    <name evidence="2" type="ORF">D3874_11455</name>
</gene>
<dbReference type="AlphaFoldDB" id="A0A418WC27"/>
<evidence type="ECO:0000259" key="1">
    <source>
        <dbReference type="Pfam" id="PF04324"/>
    </source>
</evidence>
<dbReference type="InterPro" id="IPR007419">
    <property type="entry name" value="BFD-like_2Fe2S-bd_dom"/>
</dbReference>
<dbReference type="Gene3D" id="1.10.10.1100">
    <property type="entry name" value="BFD-like [2Fe-2S]-binding domain"/>
    <property type="match status" value="1"/>
</dbReference>
<comment type="caution">
    <text evidence="2">The sequence shown here is derived from an EMBL/GenBank/DDBJ whole genome shotgun (WGS) entry which is preliminary data.</text>
</comment>
<feature type="domain" description="BFD-like [2Fe-2S]-binding" evidence="1">
    <location>
        <begin position="2"/>
        <end position="50"/>
    </location>
</feature>
<sequence>MYVCNCNGLSRRAVDGAIADGAGTTAAVFRRLECAPQCGKCVGEVHALVASCRRDRTSHQAAPARCGDCQSQPFEPQPFLMAAE</sequence>
<dbReference type="EMBL" id="QYUK01000011">
    <property type="protein sequence ID" value="RJF87560.1"/>
    <property type="molecule type" value="Genomic_DNA"/>
</dbReference>